<feature type="transmembrane region" description="Helical" evidence="1">
    <location>
        <begin position="39"/>
        <end position="58"/>
    </location>
</feature>
<dbReference type="Proteomes" id="UP000184047">
    <property type="component" value="Unassembled WGS sequence"/>
</dbReference>
<feature type="transmembrane region" description="Helical" evidence="1">
    <location>
        <begin position="70"/>
        <end position="87"/>
    </location>
</feature>
<gene>
    <name evidence="2" type="ORF">SAMN05421866_2025</name>
</gene>
<proteinExistence type="predicted"/>
<reference evidence="3" key="1">
    <citation type="submission" date="2016-11" db="EMBL/GenBank/DDBJ databases">
        <authorList>
            <person name="Varghese N."/>
            <person name="Submissions S."/>
        </authorList>
    </citation>
    <scope>NUCLEOTIDE SEQUENCE [LARGE SCALE GENOMIC DNA]</scope>
    <source>
        <strain evidence="3">DSM 19055</strain>
    </source>
</reference>
<accession>A0A1M5PZR2</accession>
<keyword evidence="1" id="KW-0472">Membrane</keyword>
<feature type="transmembrane region" description="Helical" evidence="1">
    <location>
        <begin position="93"/>
        <end position="111"/>
    </location>
</feature>
<keyword evidence="3" id="KW-1185">Reference proteome</keyword>
<evidence type="ECO:0000313" key="2">
    <source>
        <dbReference type="EMBL" id="SHH07180.1"/>
    </source>
</evidence>
<keyword evidence="1" id="KW-1133">Transmembrane helix</keyword>
<dbReference type="AlphaFoldDB" id="A0A1M5PZR2"/>
<protein>
    <submittedName>
        <fullName evidence="2">Uncharacterized protein</fullName>
    </submittedName>
</protein>
<name>A0A1M5PZR2_9FLAO</name>
<feature type="transmembrane region" description="Helical" evidence="1">
    <location>
        <begin position="145"/>
        <end position="164"/>
    </location>
</feature>
<organism evidence="2 3">
    <name type="scientific">Chryseobacterium oranimense</name>
    <dbReference type="NCBI Taxonomy" id="421058"/>
    <lineage>
        <taxon>Bacteria</taxon>
        <taxon>Pseudomonadati</taxon>
        <taxon>Bacteroidota</taxon>
        <taxon>Flavobacteriia</taxon>
        <taxon>Flavobacteriales</taxon>
        <taxon>Weeksellaceae</taxon>
        <taxon>Chryseobacterium group</taxon>
        <taxon>Chryseobacterium</taxon>
    </lineage>
</organism>
<dbReference type="STRING" id="421058.SAMN05421866_2025"/>
<keyword evidence="1" id="KW-0812">Transmembrane</keyword>
<feature type="transmembrane region" description="Helical" evidence="1">
    <location>
        <begin position="12"/>
        <end position="33"/>
    </location>
</feature>
<evidence type="ECO:0000313" key="3">
    <source>
        <dbReference type="Proteomes" id="UP000184047"/>
    </source>
</evidence>
<evidence type="ECO:0000256" key="1">
    <source>
        <dbReference type="SAM" id="Phobius"/>
    </source>
</evidence>
<dbReference type="EMBL" id="FQWT01000002">
    <property type="protein sequence ID" value="SHH07180.1"/>
    <property type="molecule type" value="Genomic_DNA"/>
</dbReference>
<sequence length="165" mass="19543">MKNIKFGFFLKSLSLYEIVLLSLFLLIEILVYYLEFNRIHLEIIKIIGSIIVVALWWIPISTPLSEKFRNIYFSLFWLVICTLWVIIQKDHVTSILPLLAFVFVQIIRFVFKWIYKTEPIPLLVSKSPHHRYSKIENRKSNQNDFIYSLVVFLVGSFLSIVISLD</sequence>